<evidence type="ECO:0000313" key="2">
    <source>
        <dbReference type="EMBL" id="KAJ1117367.1"/>
    </source>
</evidence>
<accession>A0AAV7NQM8</accession>
<organism evidence="2 3">
    <name type="scientific">Pleurodeles waltl</name>
    <name type="common">Iberian ribbed newt</name>
    <dbReference type="NCBI Taxonomy" id="8319"/>
    <lineage>
        <taxon>Eukaryota</taxon>
        <taxon>Metazoa</taxon>
        <taxon>Chordata</taxon>
        <taxon>Craniata</taxon>
        <taxon>Vertebrata</taxon>
        <taxon>Euteleostomi</taxon>
        <taxon>Amphibia</taxon>
        <taxon>Batrachia</taxon>
        <taxon>Caudata</taxon>
        <taxon>Salamandroidea</taxon>
        <taxon>Salamandridae</taxon>
        <taxon>Pleurodelinae</taxon>
        <taxon>Pleurodeles</taxon>
    </lineage>
</organism>
<feature type="region of interest" description="Disordered" evidence="1">
    <location>
        <begin position="1"/>
        <end position="29"/>
    </location>
</feature>
<keyword evidence="3" id="KW-1185">Reference proteome</keyword>
<dbReference type="Proteomes" id="UP001066276">
    <property type="component" value="Chromosome 8"/>
</dbReference>
<protein>
    <submittedName>
        <fullName evidence="2">Uncharacterized protein</fullName>
    </submittedName>
</protein>
<gene>
    <name evidence="2" type="ORF">NDU88_005567</name>
</gene>
<evidence type="ECO:0000256" key="1">
    <source>
        <dbReference type="SAM" id="MobiDB-lite"/>
    </source>
</evidence>
<proteinExistence type="predicted"/>
<reference evidence="2" key="1">
    <citation type="journal article" date="2022" name="bioRxiv">
        <title>Sequencing and chromosome-scale assembly of the giantPleurodeles waltlgenome.</title>
        <authorList>
            <person name="Brown T."/>
            <person name="Elewa A."/>
            <person name="Iarovenko S."/>
            <person name="Subramanian E."/>
            <person name="Araus A.J."/>
            <person name="Petzold A."/>
            <person name="Susuki M."/>
            <person name="Suzuki K.-i.T."/>
            <person name="Hayashi T."/>
            <person name="Toyoda A."/>
            <person name="Oliveira C."/>
            <person name="Osipova E."/>
            <person name="Leigh N.D."/>
            <person name="Simon A."/>
            <person name="Yun M.H."/>
        </authorList>
    </citation>
    <scope>NUCLEOTIDE SEQUENCE</scope>
    <source>
        <strain evidence="2">20211129_DDA</strain>
        <tissue evidence="2">Liver</tissue>
    </source>
</reference>
<comment type="caution">
    <text evidence="2">The sequence shown here is derived from an EMBL/GenBank/DDBJ whole genome shotgun (WGS) entry which is preliminary data.</text>
</comment>
<dbReference type="EMBL" id="JANPWB010000012">
    <property type="protein sequence ID" value="KAJ1117367.1"/>
    <property type="molecule type" value="Genomic_DNA"/>
</dbReference>
<feature type="compositionally biased region" description="Basic and acidic residues" evidence="1">
    <location>
        <begin position="1"/>
        <end position="15"/>
    </location>
</feature>
<sequence length="122" mass="13065">MLPGAGKRDAGRVANEEETGEGEAEGQTLSSGVAKAVIKGGRTLPESLGKEGWSSLLWALMSADGTALECLHYAYYARKHNSAHPNELPILTKLYCARLSKRYMCVTNGSEVNMIIVGKALP</sequence>
<name>A0AAV7NQM8_PLEWA</name>
<evidence type="ECO:0000313" key="3">
    <source>
        <dbReference type="Proteomes" id="UP001066276"/>
    </source>
</evidence>
<dbReference type="AlphaFoldDB" id="A0AAV7NQM8"/>